<evidence type="ECO:0000259" key="6">
    <source>
        <dbReference type="PROSITE" id="PS50905"/>
    </source>
</evidence>
<evidence type="ECO:0000256" key="5">
    <source>
        <dbReference type="RuleBase" id="RU361145"/>
    </source>
</evidence>
<reference evidence="7 8" key="1">
    <citation type="journal article" date="2019" name="Int. J. Syst. Evol. Microbiol.">
        <title>The Global Catalogue of Microorganisms (GCM) 10K type strain sequencing project: providing services to taxonomists for standard genome sequencing and annotation.</title>
        <authorList>
            <consortium name="The Broad Institute Genomics Platform"/>
            <consortium name="The Broad Institute Genome Sequencing Center for Infectious Disease"/>
            <person name="Wu L."/>
            <person name="Ma J."/>
        </authorList>
    </citation>
    <scope>NUCLEOTIDE SEQUENCE [LARGE SCALE GENOMIC DNA]</scope>
    <source>
        <strain evidence="7 8">JCM 16002</strain>
    </source>
</reference>
<dbReference type="EMBL" id="BAAAQG010000003">
    <property type="protein sequence ID" value="GAA1698479.1"/>
    <property type="molecule type" value="Genomic_DNA"/>
</dbReference>
<dbReference type="Proteomes" id="UP001500383">
    <property type="component" value="Unassembled WGS sequence"/>
</dbReference>
<dbReference type="PANTHER" id="PTHR11431:SF127">
    <property type="entry name" value="BACTERIAL NON-HEME FERRITIN"/>
    <property type="match status" value="1"/>
</dbReference>
<dbReference type="InterPro" id="IPR009040">
    <property type="entry name" value="Ferritin-like_diiron"/>
</dbReference>
<keyword evidence="3" id="KW-0560">Oxidoreductase</keyword>
<dbReference type="InterPro" id="IPR041719">
    <property type="entry name" value="Ferritin_prok"/>
</dbReference>
<dbReference type="InterPro" id="IPR001519">
    <property type="entry name" value="Ferritin"/>
</dbReference>
<evidence type="ECO:0000256" key="1">
    <source>
        <dbReference type="ARBA" id="ARBA00022434"/>
    </source>
</evidence>
<dbReference type="PANTHER" id="PTHR11431">
    <property type="entry name" value="FERRITIN"/>
    <property type="match status" value="1"/>
</dbReference>
<name>A0ABN2I4G7_9ACTN</name>
<comment type="caution">
    <text evidence="7">The sequence shown here is derived from an EMBL/GenBank/DDBJ whole genome shotgun (WGS) entry which is preliminary data.</text>
</comment>
<feature type="domain" description="Ferritin-like diiron" evidence="6">
    <location>
        <begin position="4"/>
        <end position="149"/>
    </location>
</feature>
<dbReference type="InterPro" id="IPR009078">
    <property type="entry name" value="Ferritin-like_SF"/>
</dbReference>
<evidence type="ECO:0000313" key="8">
    <source>
        <dbReference type="Proteomes" id="UP001500383"/>
    </source>
</evidence>
<keyword evidence="4 5" id="KW-0408">Iron</keyword>
<dbReference type="SUPFAM" id="SSF47240">
    <property type="entry name" value="Ferritin-like"/>
    <property type="match status" value="1"/>
</dbReference>
<evidence type="ECO:0000256" key="2">
    <source>
        <dbReference type="ARBA" id="ARBA00022723"/>
    </source>
</evidence>
<evidence type="ECO:0000256" key="4">
    <source>
        <dbReference type="ARBA" id="ARBA00023004"/>
    </source>
</evidence>
<organism evidence="7 8">
    <name type="scientific">Dietzia cercidiphylli</name>
    <dbReference type="NCBI Taxonomy" id="498199"/>
    <lineage>
        <taxon>Bacteria</taxon>
        <taxon>Bacillati</taxon>
        <taxon>Actinomycetota</taxon>
        <taxon>Actinomycetes</taxon>
        <taxon>Mycobacteriales</taxon>
        <taxon>Dietziaceae</taxon>
        <taxon>Dietzia</taxon>
    </lineage>
</organism>
<dbReference type="Gene3D" id="1.20.1260.10">
    <property type="match status" value="1"/>
</dbReference>
<keyword evidence="2 5" id="KW-0479">Metal-binding</keyword>
<proteinExistence type="predicted"/>
<keyword evidence="1 5" id="KW-0409">Iron storage</keyword>
<dbReference type="InterPro" id="IPR008331">
    <property type="entry name" value="Ferritin_DPS_dom"/>
</dbReference>
<evidence type="ECO:0000256" key="3">
    <source>
        <dbReference type="ARBA" id="ARBA00023002"/>
    </source>
</evidence>
<sequence>MIMAKKSSSFTELLSAQVGHEFAASQQYIAIAVWADAKDLPQLAGRFYQHSLGERNHAMMMVQYMLDRDIPVTIPAVPGPQAEFDGPVAALRHALEQEKQVTRQIESMFQAARAESDPLGEQFMLWFLREQVEEVANMSTLVAIAERADNDWFRIEEYLARETDTSTNTGTPPAVAGGAV</sequence>
<protein>
    <recommendedName>
        <fullName evidence="5">Ferritin</fullName>
    </recommendedName>
</protein>
<accession>A0ABN2I4G7</accession>
<keyword evidence="8" id="KW-1185">Reference proteome</keyword>
<dbReference type="Pfam" id="PF00210">
    <property type="entry name" value="Ferritin"/>
    <property type="match status" value="1"/>
</dbReference>
<dbReference type="CDD" id="cd01055">
    <property type="entry name" value="Nonheme_Ferritin"/>
    <property type="match status" value="1"/>
</dbReference>
<dbReference type="PROSITE" id="PS50905">
    <property type="entry name" value="FERRITIN_LIKE"/>
    <property type="match status" value="1"/>
</dbReference>
<dbReference type="RefSeq" id="WP_422110508.1">
    <property type="nucleotide sequence ID" value="NZ_BAAAQG010000003.1"/>
</dbReference>
<evidence type="ECO:0000313" key="7">
    <source>
        <dbReference type="EMBL" id="GAA1698479.1"/>
    </source>
</evidence>
<dbReference type="InterPro" id="IPR012347">
    <property type="entry name" value="Ferritin-like"/>
</dbReference>
<gene>
    <name evidence="7" type="ORF">GCM10009831_03250</name>
</gene>